<dbReference type="EMBL" id="CP001089">
    <property type="protein sequence ID" value="ACD94110.1"/>
    <property type="molecule type" value="Genomic_DNA"/>
</dbReference>
<dbReference type="SUPFAM" id="SSF46785">
    <property type="entry name" value="Winged helix' DNA-binding domain"/>
    <property type="match status" value="1"/>
</dbReference>
<feature type="domain" description="Helix-turn-helix type 11" evidence="1">
    <location>
        <begin position="17"/>
        <end position="67"/>
    </location>
</feature>
<evidence type="ECO:0000313" key="4">
    <source>
        <dbReference type="EMBL" id="ACD94110.1"/>
    </source>
</evidence>
<dbReference type="KEGG" id="glo:Glov_0382"/>
<dbReference type="RefSeq" id="WP_012468467.1">
    <property type="nucleotide sequence ID" value="NC_010814.1"/>
</dbReference>
<dbReference type="InterPro" id="IPR051534">
    <property type="entry name" value="CBASS_pafABC_assoc_protein"/>
</dbReference>
<dbReference type="InterPro" id="IPR057727">
    <property type="entry name" value="WCX_dom"/>
</dbReference>
<protein>
    <submittedName>
        <fullName evidence="4">Helix-turn-helix type 11 domain protein</fullName>
    </submittedName>
</protein>
<sequence length="333" mass="37771">MKTRGKPTGHYTQAARLHNVIRLIETRNGITLDELVEETGVDRRTVHRDLVAIQEAGYPLTADRQDGRKIYRFLTSTRQVAPITFTLDELVSLHLLKACAGLLPPEPFGAEIDAIFAKIHASLPPRSVAHLERIARVSLPRFQGGRAYAGSAELLSELRRALLFQYRVKLSYSRSGKEAALYEIDPYTLVLAKGGLYLLAHAHNRDAVRLFAVERIVGLTVTRQRFEMPDDFDPEQHFSDAFGLVTDQPMQLKIRFDREVAHMVRDRVWRTGQTLLSEPDGSVLLSFEAAGSLEILAWVLSYGRHAELLEPPELRKELKRQIKGLREIYRKKG</sequence>
<dbReference type="InterPro" id="IPR013196">
    <property type="entry name" value="HTH_11"/>
</dbReference>
<dbReference type="PANTHER" id="PTHR34580:SF1">
    <property type="entry name" value="PROTEIN PAFC"/>
    <property type="match status" value="1"/>
</dbReference>
<dbReference type="AlphaFoldDB" id="B3E1L8"/>
<dbReference type="Pfam" id="PF13280">
    <property type="entry name" value="WYL"/>
    <property type="match status" value="1"/>
</dbReference>
<proteinExistence type="predicted"/>
<dbReference type="InterPro" id="IPR036388">
    <property type="entry name" value="WH-like_DNA-bd_sf"/>
</dbReference>
<dbReference type="OrthoDB" id="9787242at2"/>
<organism evidence="4 5">
    <name type="scientific">Trichlorobacter lovleyi (strain ATCC BAA-1151 / DSM 17278 / SZ)</name>
    <name type="common">Geobacter lovleyi</name>
    <dbReference type="NCBI Taxonomy" id="398767"/>
    <lineage>
        <taxon>Bacteria</taxon>
        <taxon>Pseudomonadati</taxon>
        <taxon>Thermodesulfobacteriota</taxon>
        <taxon>Desulfuromonadia</taxon>
        <taxon>Geobacterales</taxon>
        <taxon>Geobacteraceae</taxon>
        <taxon>Trichlorobacter</taxon>
    </lineage>
</organism>
<dbReference type="PANTHER" id="PTHR34580">
    <property type="match status" value="1"/>
</dbReference>
<dbReference type="Pfam" id="PF25583">
    <property type="entry name" value="WCX"/>
    <property type="match status" value="1"/>
</dbReference>
<name>B3E1L8_TRIL1</name>
<keyword evidence="5" id="KW-1185">Reference proteome</keyword>
<evidence type="ECO:0000313" key="5">
    <source>
        <dbReference type="Proteomes" id="UP000002420"/>
    </source>
</evidence>
<dbReference type="InterPro" id="IPR026881">
    <property type="entry name" value="WYL_dom"/>
</dbReference>
<dbReference type="HOGENOM" id="CLU_041141_4_1_7"/>
<accession>B3E1L8</accession>
<evidence type="ECO:0000259" key="3">
    <source>
        <dbReference type="Pfam" id="PF25583"/>
    </source>
</evidence>
<dbReference type="Gene3D" id="1.10.10.10">
    <property type="entry name" value="Winged helix-like DNA-binding domain superfamily/Winged helix DNA-binding domain"/>
    <property type="match status" value="1"/>
</dbReference>
<dbReference type="STRING" id="398767.Glov_0382"/>
<feature type="domain" description="WYL" evidence="2">
    <location>
        <begin position="153"/>
        <end position="221"/>
    </location>
</feature>
<dbReference type="Proteomes" id="UP000002420">
    <property type="component" value="Chromosome"/>
</dbReference>
<dbReference type="eggNOG" id="COG2378">
    <property type="taxonomic scope" value="Bacteria"/>
</dbReference>
<evidence type="ECO:0000259" key="1">
    <source>
        <dbReference type="Pfam" id="PF08279"/>
    </source>
</evidence>
<gene>
    <name evidence="4" type="ordered locus">Glov_0382</name>
</gene>
<reference evidence="4 5" key="1">
    <citation type="submission" date="2008-05" db="EMBL/GenBank/DDBJ databases">
        <title>Complete sequence of chromosome of Geobacter lovleyi SZ.</title>
        <authorList>
            <consortium name="US DOE Joint Genome Institute"/>
            <person name="Lucas S."/>
            <person name="Copeland A."/>
            <person name="Lapidus A."/>
            <person name="Glavina del Rio T."/>
            <person name="Dalin E."/>
            <person name="Tice H."/>
            <person name="Bruce D."/>
            <person name="Goodwin L."/>
            <person name="Pitluck S."/>
            <person name="Chertkov O."/>
            <person name="Meincke L."/>
            <person name="Brettin T."/>
            <person name="Detter J.C."/>
            <person name="Han C."/>
            <person name="Tapia R."/>
            <person name="Kuske C.R."/>
            <person name="Schmutz J."/>
            <person name="Larimer F."/>
            <person name="Land M."/>
            <person name="Hauser L."/>
            <person name="Kyrpides N."/>
            <person name="Mikhailova N."/>
            <person name="Sung Y."/>
            <person name="Fletcher K.E."/>
            <person name="Ritalahti K.M."/>
            <person name="Loeffler F.E."/>
            <person name="Richardson P."/>
        </authorList>
    </citation>
    <scope>NUCLEOTIDE SEQUENCE [LARGE SCALE GENOMIC DNA]</scope>
    <source>
        <strain evidence="5">ATCC BAA-1151 / DSM 17278 / SZ</strain>
    </source>
</reference>
<feature type="domain" description="WCX" evidence="3">
    <location>
        <begin position="249"/>
        <end position="324"/>
    </location>
</feature>
<dbReference type="PIRSF" id="PIRSF016838">
    <property type="entry name" value="PafC"/>
    <property type="match status" value="1"/>
</dbReference>
<dbReference type="PROSITE" id="PS52050">
    <property type="entry name" value="WYL"/>
    <property type="match status" value="1"/>
</dbReference>
<dbReference type="InterPro" id="IPR028349">
    <property type="entry name" value="PafC-like"/>
</dbReference>
<dbReference type="Pfam" id="PF08279">
    <property type="entry name" value="HTH_11"/>
    <property type="match status" value="1"/>
</dbReference>
<evidence type="ECO:0000259" key="2">
    <source>
        <dbReference type="Pfam" id="PF13280"/>
    </source>
</evidence>
<dbReference type="InterPro" id="IPR036390">
    <property type="entry name" value="WH_DNA-bd_sf"/>
</dbReference>